<dbReference type="eggNOG" id="COG0419">
    <property type="taxonomic scope" value="Bacteria"/>
</dbReference>
<dbReference type="eggNOG" id="COG4717">
    <property type="taxonomic scope" value="Bacteria"/>
</dbReference>
<evidence type="ECO:0000313" key="2">
    <source>
        <dbReference type="EMBL" id="AOX15846.1"/>
    </source>
</evidence>
<sequence length="1139" mass="128295">MRFRELRLARYGHFENRTLDFAGGACDFHVILGRNEAGKSTTMAAIGDLLFGFPHRKSQNWRFDANLLRVGATLERQKEILSCTRRRAGRKTSLYDGSDDTPLDEDALRPWLGNLNREDFERLWSLDHIRLREGGRQMAAFKDDFGEQLLAAGLGLGQIRDVLNEIENDADAIWKKNARKSELALARQRHTEANNTLRAAQHSMQEWKDCQARREILAARFADLAKELGGLEQQNAKLERIRRLLPLTREYAELDATLQGHEQPLFDPQAEELFETCATALVQAQHDLETCRQDQASLAPQREALKLDPALLADAETIETLRDRAIALKAQNAEAPAQADAIRDKESQLRILGFKGDAAEILASLPNHAQMQALEALDKEHKRLVICRRQFEERQRTARHAFDQAQSQSLAQEVRDPAPLRFAQAQAEKAGDLDTALRQSAQNLARTQREAQDALARLTPWQGDIAALRRVVLPVSENIAKQQGDRQSLRDALAAHERECLKIRHHLENLEAERAQLEALDAISPQTLHEARAERDALWSTLRSSWGKGTPIRTEEFTQALETADRLADRRFDAAEQAARLGQIERDLQAARQRLQQESELHAQAKTRFDQHDKEWHDTLSAHNAPLLPPNELAAWAQRRDAALDAHSRAEAAHAEHDAKTTEHSHTIAILKQNLVTPLTSPKLADWLALAQSERADVEAEQARRAEQRQQREHAARDLAEAERHLIHQQQEEAAWHEQWLLTAKAANLSEIWLDEHLAHLEQARHLALDIIQHREILAREQAARQQHEDAIAVTAAHHQIAPASAHERLYALIDALKSAQENQRQAAMLDARLAECARNIARHAQAEANAQRGLAALFEKAATHDLPALRDAVQHSRQTRDRLSRRTALRERILAQGDGRDFAVLLQETTEIDPDALTAEKSQLQEEIQRRQAEQADLMREDGETAQTLRQLEERSGAREAAADLQAANADLELGAERYLASRVQALVLRHVVARQRMAAQNPLLDRAGHFFSRLTLRDYVSLAVVDESGEPELVGLRPNGAAIVRIEDMSEGTADQLFLSLRLAAIDRALNRGLALPFLADDLFITFDEARALAGLEVLGEIAQRTQVLFFTHHAHLAELARKIVPHPAHDLNRFAA</sequence>
<dbReference type="RefSeq" id="WP_070401709.1">
    <property type="nucleotide sequence ID" value="NZ_BJVW01000021.1"/>
</dbReference>
<feature type="domain" description="YhaN AAA" evidence="1">
    <location>
        <begin position="1"/>
        <end position="207"/>
    </location>
</feature>
<dbReference type="PANTHER" id="PTHR41259">
    <property type="entry name" value="DOUBLE-STRAND BREAK REPAIR RAD50 ATPASE, PUTATIVE-RELATED"/>
    <property type="match status" value="1"/>
</dbReference>
<evidence type="ECO:0000259" key="1">
    <source>
        <dbReference type="Pfam" id="PF13514"/>
    </source>
</evidence>
<evidence type="ECO:0000313" key="3">
    <source>
        <dbReference type="Proteomes" id="UP000179145"/>
    </source>
</evidence>
<dbReference type="STRING" id="153496.A0U89_00425"/>
<dbReference type="Proteomes" id="UP000179145">
    <property type="component" value="Chromosome"/>
</dbReference>
<dbReference type="Gene3D" id="3.40.50.300">
    <property type="entry name" value="P-loop containing nucleotide triphosphate hydrolases"/>
    <property type="match status" value="2"/>
</dbReference>
<dbReference type="KEGG" id="kba:A0U89_00425"/>
<name>A0A1D8UQE9_9PROT</name>
<dbReference type="Pfam" id="PF13514">
    <property type="entry name" value="AAA_27"/>
    <property type="match status" value="1"/>
</dbReference>
<dbReference type="AlphaFoldDB" id="A0A1D8UQE9"/>
<dbReference type="PANTHER" id="PTHR41259:SF1">
    <property type="entry name" value="DOUBLE-STRAND BREAK REPAIR RAD50 ATPASE, PUTATIVE-RELATED"/>
    <property type="match status" value="1"/>
</dbReference>
<gene>
    <name evidence="2" type="ORF">A0U89_00425</name>
</gene>
<reference evidence="2 3" key="1">
    <citation type="journal article" date="2016" name="Microb. Cell Fact.">
        <title>Dissection of exopolysaccharide biosynthesis in Kozakia baliensis.</title>
        <authorList>
            <person name="Brandt J.U."/>
            <person name="Jakob F."/>
            <person name="Behr J."/>
            <person name="Geissler A.J."/>
            <person name="Vogel R.F."/>
        </authorList>
    </citation>
    <scope>NUCLEOTIDE SEQUENCE [LARGE SCALE GENOMIC DNA]</scope>
    <source>
        <strain evidence="2 3">DSM 14400</strain>
    </source>
</reference>
<dbReference type="InterPro" id="IPR027417">
    <property type="entry name" value="P-loop_NTPase"/>
</dbReference>
<dbReference type="InterPro" id="IPR038734">
    <property type="entry name" value="YhaN_AAA"/>
</dbReference>
<organism evidence="2 3">
    <name type="scientific">Kozakia baliensis</name>
    <dbReference type="NCBI Taxonomy" id="153496"/>
    <lineage>
        <taxon>Bacteria</taxon>
        <taxon>Pseudomonadati</taxon>
        <taxon>Pseudomonadota</taxon>
        <taxon>Alphaproteobacteria</taxon>
        <taxon>Acetobacterales</taxon>
        <taxon>Acetobacteraceae</taxon>
        <taxon>Kozakia</taxon>
    </lineage>
</organism>
<accession>A0A1D8UQE9</accession>
<dbReference type="OrthoDB" id="9764467at2"/>
<protein>
    <recommendedName>
        <fullName evidence="1">YhaN AAA domain-containing protein</fullName>
    </recommendedName>
</protein>
<dbReference type="SUPFAM" id="SSF52540">
    <property type="entry name" value="P-loop containing nucleoside triphosphate hydrolases"/>
    <property type="match status" value="1"/>
</dbReference>
<keyword evidence="3" id="KW-1185">Reference proteome</keyword>
<proteinExistence type="predicted"/>
<dbReference type="EMBL" id="CP014674">
    <property type="protein sequence ID" value="AOX15846.1"/>
    <property type="molecule type" value="Genomic_DNA"/>
</dbReference>